<dbReference type="NCBIfam" id="TIGR00229">
    <property type="entry name" value="sensory_box"/>
    <property type="match status" value="3"/>
</dbReference>
<sequence>MNTQPTAQPSFELFFEACQHPFCVVTAEGRLVKWNAACARALGRSSLDLTGKPLDEIVVETDRAQVRSTLGGLFPGPSTADLECRVLGSDGATRLLSLRASTYDRGDLAYGVFEDITGRPRRAAGPLLAEEVYQQILDAIDDMVLVKGPRSRVLWANKAFRELYGMTNAELHGIIDAPRSEPDFTQQYVRDDLYVFETGNRLVIDEEPAARHDGAIRTLTTVKSALRGEGGQVIGTVGVSRDITDGRRVERDRELLAQAIGAASQGILVAASAPEELPVTYVNAAFARLSGRPVGELLGASFLRLVGGIADAAAAEQLARAVAERREVSVEFPAERDGGARAWMRMALTPVRDASGQVTSFVAIQADITAERERQRHELALKEQRHLIERQRRTIQALVTPIIEIWDGVLTMPVIGVVDSVRAAEMMTALLEAVSANRARFAIVDLTGVDVVDTATANHLLKLVRAARLLGTTCALSGISPAVSRTLVGLGVELGELRTFGALRAALRHVLGQLGVSVVRARA</sequence>
<feature type="domain" description="PAS" evidence="2">
    <location>
        <begin position="7"/>
        <end position="70"/>
    </location>
</feature>
<dbReference type="InterPro" id="IPR001610">
    <property type="entry name" value="PAC"/>
</dbReference>
<dbReference type="InterPro" id="IPR035965">
    <property type="entry name" value="PAS-like_dom_sf"/>
</dbReference>
<evidence type="ECO:0000313" key="5">
    <source>
        <dbReference type="EMBL" id="AUX34156.1"/>
    </source>
</evidence>
<protein>
    <recommendedName>
        <fullName evidence="7">Anti-anti-sigma factor</fullName>
    </recommendedName>
</protein>
<dbReference type="SUPFAM" id="SSF55785">
    <property type="entry name" value="PYP-like sensor domain (PAS domain)"/>
    <property type="match status" value="3"/>
</dbReference>
<evidence type="ECO:0000259" key="4">
    <source>
        <dbReference type="PROSITE" id="PS50801"/>
    </source>
</evidence>
<dbReference type="InterPro" id="IPR051932">
    <property type="entry name" value="Bact_StressResp_Reg"/>
</dbReference>
<accession>A0A4P2QVH1</accession>
<dbReference type="InterPro" id="IPR000700">
    <property type="entry name" value="PAS-assoc_C"/>
</dbReference>
<evidence type="ECO:0000259" key="2">
    <source>
        <dbReference type="PROSITE" id="PS50112"/>
    </source>
</evidence>
<dbReference type="InterPro" id="IPR000014">
    <property type="entry name" value="PAS"/>
</dbReference>
<dbReference type="InterPro" id="IPR013656">
    <property type="entry name" value="PAS_4"/>
</dbReference>
<dbReference type="InterPro" id="IPR002645">
    <property type="entry name" value="STAS_dom"/>
</dbReference>
<evidence type="ECO:0000256" key="1">
    <source>
        <dbReference type="ARBA" id="ARBA00022553"/>
    </source>
</evidence>
<feature type="domain" description="PAS" evidence="2">
    <location>
        <begin position="129"/>
        <end position="173"/>
    </location>
</feature>
<dbReference type="PROSITE" id="PS50113">
    <property type="entry name" value="PAC"/>
    <property type="match status" value="2"/>
</dbReference>
<feature type="domain" description="PAC" evidence="3">
    <location>
        <begin position="328"/>
        <end position="380"/>
    </location>
</feature>
<dbReference type="AlphaFoldDB" id="A0A4P2QVH1"/>
<dbReference type="SUPFAM" id="SSF52091">
    <property type="entry name" value="SpoIIaa-like"/>
    <property type="match status" value="1"/>
</dbReference>
<dbReference type="SMART" id="SM00091">
    <property type="entry name" value="PAS"/>
    <property type="match status" value="3"/>
</dbReference>
<dbReference type="Proteomes" id="UP000295497">
    <property type="component" value="Chromosome"/>
</dbReference>
<dbReference type="SMART" id="SM00086">
    <property type="entry name" value="PAC"/>
    <property type="match status" value="3"/>
</dbReference>
<dbReference type="Pfam" id="PF08448">
    <property type="entry name" value="PAS_4"/>
    <property type="match status" value="3"/>
</dbReference>
<evidence type="ECO:0008006" key="7">
    <source>
        <dbReference type="Google" id="ProtNLM"/>
    </source>
</evidence>
<dbReference type="Gene3D" id="3.30.750.24">
    <property type="entry name" value="STAS domain"/>
    <property type="match status" value="1"/>
</dbReference>
<dbReference type="PANTHER" id="PTHR33745:SF3">
    <property type="entry name" value="RSBT CO-ANTAGONIST PROTEIN RSBRC"/>
    <property type="match status" value="1"/>
</dbReference>
<organism evidence="5 6">
    <name type="scientific">Sorangium cellulosum</name>
    <name type="common">Polyangium cellulosum</name>
    <dbReference type="NCBI Taxonomy" id="56"/>
    <lineage>
        <taxon>Bacteria</taxon>
        <taxon>Pseudomonadati</taxon>
        <taxon>Myxococcota</taxon>
        <taxon>Polyangia</taxon>
        <taxon>Polyangiales</taxon>
        <taxon>Polyangiaceae</taxon>
        <taxon>Sorangium</taxon>
    </lineage>
</organism>
<dbReference type="RefSeq" id="WP_129577409.1">
    <property type="nucleotide sequence ID" value="NZ_CP012672.1"/>
</dbReference>
<evidence type="ECO:0000259" key="3">
    <source>
        <dbReference type="PROSITE" id="PS50113"/>
    </source>
</evidence>
<dbReference type="InterPro" id="IPR036513">
    <property type="entry name" value="STAS_dom_sf"/>
</dbReference>
<dbReference type="PROSITE" id="PS50801">
    <property type="entry name" value="STAS"/>
    <property type="match status" value="1"/>
</dbReference>
<feature type="domain" description="PAC" evidence="3">
    <location>
        <begin position="203"/>
        <end position="255"/>
    </location>
</feature>
<dbReference type="CDD" id="cd07041">
    <property type="entry name" value="STAS_RsbR_RsbS_like"/>
    <property type="match status" value="1"/>
</dbReference>
<feature type="domain" description="PAS" evidence="2">
    <location>
        <begin position="252"/>
        <end position="303"/>
    </location>
</feature>
<dbReference type="EMBL" id="CP012672">
    <property type="protein sequence ID" value="AUX34156.1"/>
    <property type="molecule type" value="Genomic_DNA"/>
</dbReference>
<dbReference type="Gene3D" id="3.30.450.20">
    <property type="entry name" value="PAS domain"/>
    <property type="match status" value="3"/>
</dbReference>
<feature type="domain" description="STAS" evidence="4">
    <location>
        <begin position="399"/>
        <end position="510"/>
    </location>
</feature>
<dbReference type="PROSITE" id="PS50112">
    <property type="entry name" value="PAS"/>
    <property type="match status" value="3"/>
</dbReference>
<name>A0A4P2QVH1_SORCE</name>
<dbReference type="Pfam" id="PF01740">
    <property type="entry name" value="STAS"/>
    <property type="match status" value="1"/>
</dbReference>
<keyword evidence="1" id="KW-0597">Phosphoprotein</keyword>
<reference evidence="5 6" key="1">
    <citation type="submission" date="2015-09" db="EMBL/GenBank/DDBJ databases">
        <title>Sorangium comparison.</title>
        <authorList>
            <person name="Zaburannyi N."/>
            <person name="Bunk B."/>
            <person name="Overmann J."/>
            <person name="Mueller R."/>
        </authorList>
    </citation>
    <scope>NUCLEOTIDE SEQUENCE [LARGE SCALE GENOMIC DNA]</scope>
    <source>
        <strain evidence="5 6">So ce836</strain>
    </source>
</reference>
<dbReference type="PANTHER" id="PTHR33745">
    <property type="entry name" value="RSBT ANTAGONIST PROTEIN RSBS-RELATED"/>
    <property type="match status" value="1"/>
</dbReference>
<gene>
    <name evidence="5" type="ORF">SOCE836_063240</name>
</gene>
<dbReference type="CDD" id="cd00130">
    <property type="entry name" value="PAS"/>
    <property type="match status" value="3"/>
</dbReference>
<evidence type="ECO:0000313" key="6">
    <source>
        <dbReference type="Proteomes" id="UP000295497"/>
    </source>
</evidence>
<proteinExistence type="predicted"/>